<gene>
    <name evidence="3" type="ORF">GHC57_06565</name>
</gene>
<comment type="caution">
    <text evidence="3">The sequence shown here is derived from an EMBL/GenBank/DDBJ whole genome shotgun (WGS) entry which is preliminary data.</text>
</comment>
<dbReference type="RefSeq" id="WP_153342411.1">
    <property type="nucleotide sequence ID" value="NZ_WIVE01000014.1"/>
</dbReference>
<keyword evidence="4" id="KW-1185">Reference proteome</keyword>
<evidence type="ECO:0000313" key="4">
    <source>
        <dbReference type="Proteomes" id="UP000434582"/>
    </source>
</evidence>
<accession>A0A7X1ZCS2</accession>
<evidence type="ECO:0000256" key="1">
    <source>
        <dbReference type="SAM" id="SignalP"/>
    </source>
</evidence>
<protein>
    <recommendedName>
        <fullName evidence="2">FlgO domain-containing protein</fullName>
    </recommendedName>
</protein>
<dbReference type="AlphaFoldDB" id="A0A7X1ZCS2"/>
<feature type="signal peptide" evidence="1">
    <location>
        <begin position="1"/>
        <end position="22"/>
    </location>
</feature>
<dbReference type="OrthoDB" id="9807521at2"/>
<feature type="domain" description="FlgO" evidence="2">
    <location>
        <begin position="46"/>
        <end position="175"/>
    </location>
</feature>
<sequence>MRSVLMSVLVAGAAVTALSACAPEQFPDTFQTERSRPAVDVEAASYQAADQLLELSHARLNTDKPIVVTTLVDNGDLTRAAPIGRLVAEQIATRLTNAGYTVREMRFGSSLKVREGTGELVLSRDLRDISRSVGAQAIVAGTYTPGSQWVFVNAKLIHATSGDVLSAADFQLRNDGNVQSLVAMPASDSAVGTCASYSYTTAR</sequence>
<organism evidence="3 4">
    <name type="scientific">Roseospira navarrensis</name>
    <dbReference type="NCBI Taxonomy" id="140058"/>
    <lineage>
        <taxon>Bacteria</taxon>
        <taxon>Pseudomonadati</taxon>
        <taxon>Pseudomonadota</taxon>
        <taxon>Alphaproteobacteria</taxon>
        <taxon>Rhodospirillales</taxon>
        <taxon>Rhodospirillaceae</taxon>
        <taxon>Roseospira</taxon>
    </lineage>
</organism>
<evidence type="ECO:0000313" key="3">
    <source>
        <dbReference type="EMBL" id="MQX36178.1"/>
    </source>
</evidence>
<dbReference type="Proteomes" id="UP000434582">
    <property type="component" value="Unassembled WGS sequence"/>
</dbReference>
<dbReference type="EMBL" id="WIVE01000014">
    <property type="protein sequence ID" value="MQX36178.1"/>
    <property type="molecule type" value="Genomic_DNA"/>
</dbReference>
<dbReference type="PROSITE" id="PS51257">
    <property type="entry name" value="PROKAR_LIPOPROTEIN"/>
    <property type="match status" value="1"/>
</dbReference>
<feature type="chain" id="PRO_5031200432" description="FlgO domain-containing protein" evidence="1">
    <location>
        <begin position="23"/>
        <end position="203"/>
    </location>
</feature>
<reference evidence="3 4" key="1">
    <citation type="submission" date="2019-10" db="EMBL/GenBank/DDBJ databases">
        <title>Draft whole-genome sequence of the purple nonsulfur photosynthetic bacterium Roseospira navarrensis DSM 15114.</title>
        <authorList>
            <person name="Kyndt J.A."/>
            <person name="Meyer T.E."/>
        </authorList>
    </citation>
    <scope>NUCLEOTIDE SEQUENCE [LARGE SCALE GENOMIC DNA]</scope>
    <source>
        <strain evidence="3 4">DSM 15114</strain>
    </source>
</reference>
<proteinExistence type="predicted"/>
<keyword evidence="1" id="KW-0732">Signal</keyword>
<evidence type="ECO:0000259" key="2">
    <source>
        <dbReference type="Pfam" id="PF17680"/>
    </source>
</evidence>
<dbReference type="InterPro" id="IPR041215">
    <property type="entry name" value="FlgO_dom"/>
</dbReference>
<name>A0A7X1ZCS2_9PROT</name>
<dbReference type="Pfam" id="PF17680">
    <property type="entry name" value="FlgO"/>
    <property type="match status" value="1"/>
</dbReference>